<dbReference type="InterPro" id="IPR000014">
    <property type="entry name" value="PAS"/>
</dbReference>
<sequence length="344" mass="39327">MTSRSPIDYLKDIYEHIQDGIIIMKANRKIMMMNPAAKKLTGWNISDIVPFCTFCMERQKEEGEPTCYLIANSEVPSFLSQMPTYHGMKIDVEMSTAAIYSSDETGETEYLLVLRDQETFKKAQEVETTKKMIRALIEAKESEHKRLAQELHDGVGQSLFTVSVALQAVDSFIKDNDKLNQYIKEVQQELQKAMDDVNAYSHQLRPHSLDQLGLEPTIRMMIENIMKNLPSISIELSTKGLDRCDPVVEINLYRVIQEALHNVVKYANANKVQIRIVKDKTHIYMNIRDNGIGFKRENIQSEGLGLKHMEERIDLLNGKFDIDSTIGNGTSIDVVVPSWRSEHD</sequence>
<evidence type="ECO:0000256" key="9">
    <source>
        <dbReference type="ARBA" id="ARBA00022741"/>
    </source>
</evidence>
<dbReference type="Pfam" id="PF13188">
    <property type="entry name" value="PAS_8"/>
    <property type="match status" value="1"/>
</dbReference>
<feature type="domain" description="PAS" evidence="19">
    <location>
        <begin position="6"/>
        <end position="49"/>
    </location>
</feature>
<feature type="domain" description="Histidine kinase" evidence="18">
    <location>
        <begin position="146"/>
        <end position="340"/>
    </location>
</feature>
<dbReference type="Pfam" id="PF07730">
    <property type="entry name" value="HisKA_3"/>
    <property type="match status" value="1"/>
</dbReference>
<evidence type="ECO:0000256" key="11">
    <source>
        <dbReference type="ARBA" id="ARBA00022840"/>
    </source>
</evidence>
<evidence type="ECO:0000256" key="1">
    <source>
        <dbReference type="ARBA" id="ARBA00000085"/>
    </source>
</evidence>
<dbReference type="NCBIfam" id="TIGR00229">
    <property type="entry name" value="sensory_box"/>
    <property type="match status" value="1"/>
</dbReference>
<dbReference type="InterPro" id="IPR035965">
    <property type="entry name" value="PAS-like_dom_sf"/>
</dbReference>
<proteinExistence type="predicted"/>
<dbReference type="InterPro" id="IPR017203">
    <property type="entry name" value="Sig_transdc_His_kinase_NreB"/>
</dbReference>
<dbReference type="InterPro" id="IPR050482">
    <property type="entry name" value="Sensor_HK_TwoCompSys"/>
</dbReference>
<keyword evidence="10 16" id="KW-0418">Kinase</keyword>
<keyword evidence="8" id="KW-0479">Metal-binding</keyword>
<keyword evidence="12" id="KW-0408">Iron</keyword>
<dbReference type="Pfam" id="PF02518">
    <property type="entry name" value="HATPase_c"/>
    <property type="match status" value="1"/>
</dbReference>
<keyword evidence="9 16" id="KW-0547">Nucleotide-binding</keyword>
<evidence type="ECO:0000256" key="6">
    <source>
        <dbReference type="ARBA" id="ARBA00022553"/>
    </source>
</evidence>
<accession>A0ABS9UG42</accession>
<keyword evidence="14" id="KW-0411">Iron-sulfur</keyword>
<keyword evidence="6" id="KW-0597">Phosphoprotein</keyword>
<evidence type="ECO:0000313" key="20">
    <source>
        <dbReference type="EMBL" id="MCH7323345.1"/>
    </source>
</evidence>
<keyword evidence="7 16" id="KW-0808">Transferase</keyword>
<dbReference type="PANTHER" id="PTHR24421:SF10">
    <property type="entry name" value="NITRATE_NITRITE SENSOR PROTEIN NARQ"/>
    <property type="match status" value="1"/>
</dbReference>
<name>A0ABS9UG42_9BACL</name>
<dbReference type="InterPro" id="IPR003594">
    <property type="entry name" value="HATPase_dom"/>
</dbReference>
<feature type="coiled-coil region" evidence="17">
    <location>
        <begin position="130"/>
        <end position="203"/>
    </location>
</feature>
<dbReference type="Gene3D" id="1.20.5.1930">
    <property type="match status" value="1"/>
</dbReference>
<evidence type="ECO:0000256" key="8">
    <source>
        <dbReference type="ARBA" id="ARBA00022723"/>
    </source>
</evidence>
<comment type="function">
    <text evidence="15">Member of the two-component regulatory system NreB/NreC involved in the control of dissimilatory nitrate/nitrite reduction in response to oxygen. NreB functions as a direct oxygen sensor histidine kinase which is autophosphorylated, in the absence of oxygen, probably at the conserved histidine residue, and transfers its phosphate group probably to a conserved aspartate residue of NreC. NreB/NreC activates the expression of the nitrate (narGHJI) and nitrite (nir) reductase operons, as well as the putative nitrate transporter gene narT.</text>
</comment>
<evidence type="ECO:0000256" key="10">
    <source>
        <dbReference type="ARBA" id="ARBA00022777"/>
    </source>
</evidence>
<evidence type="ECO:0000313" key="21">
    <source>
        <dbReference type="Proteomes" id="UP001316087"/>
    </source>
</evidence>
<dbReference type="PROSITE" id="PS50112">
    <property type="entry name" value="PAS"/>
    <property type="match status" value="1"/>
</dbReference>
<reference evidence="20 21" key="1">
    <citation type="submission" date="2022-03" db="EMBL/GenBank/DDBJ databases">
        <authorList>
            <person name="Jo J.-H."/>
            <person name="Im W.-T."/>
        </authorList>
    </citation>
    <scope>NUCLEOTIDE SEQUENCE [LARGE SCALE GENOMIC DNA]</scope>
    <source>
        <strain evidence="20 21">MA9</strain>
    </source>
</reference>
<evidence type="ECO:0000256" key="17">
    <source>
        <dbReference type="SAM" id="Coils"/>
    </source>
</evidence>
<dbReference type="InterPro" id="IPR005467">
    <property type="entry name" value="His_kinase_dom"/>
</dbReference>
<keyword evidence="11 16" id="KW-0067">ATP-binding</keyword>
<dbReference type="PRINTS" id="PR00344">
    <property type="entry name" value="BCTRLSENSOR"/>
</dbReference>
<dbReference type="Proteomes" id="UP001316087">
    <property type="component" value="Unassembled WGS sequence"/>
</dbReference>
<evidence type="ECO:0000256" key="15">
    <source>
        <dbReference type="ARBA" id="ARBA00024827"/>
    </source>
</evidence>
<evidence type="ECO:0000259" key="18">
    <source>
        <dbReference type="PROSITE" id="PS50109"/>
    </source>
</evidence>
<comment type="caution">
    <text evidence="20">The sequence shown here is derived from an EMBL/GenBank/DDBJ whole genome shotgun (WGS) entry which is preliminary data.</text>
</comment>
<dbReference type="SUPFAM" id="SSF55874">
    <property type="entry name" value="ATPase domain of HSP90 chaperone/DNA topoisomerase II/histidine kinase"/>
    <property type="match status" value="1"/>
</dbReference>
<comment type="subcellular location">
    <subcellularLocation>
        <location evidence="3">Cytoplasm</location>
    </subcellularLocation>
</comment>
<evidence type="ECO:0000256" key="3">
    <source>
        <dbReference type="ARBA" id="ARBA00004496"/>
    </source>
</evidence>
<dbReference type="InterPro" id="IPR036890">
    <property type="entry name" value="HATPase_C_sf"/>
</dbReference>
<dbReference type="EC" id="2.7.13.3" evidence="16"/>
<keyword evidence="21" id="KW-1185">Reference proteome</keyword>
<comment type="catalytic activity">
    <reaction evidence="1 16">
        <text>ATP + protein L-histidine = ADP + protein N-phospho-L-histidine.</text>
        <dbReference type="EC" id="2.7.13.3"/>
    </reaction>
</comment>
<dbReference type="InterPro" id="IPR004358">
    <property type="entry name" value="Sig_transdc_His_kin-like_C"/>
</dbReference>
<dbReference type="Gene3D" id="3.30.565.10">
    <property type="entry name" value="Histidine kinase-like ATPase, C-terminal domain"/>
    <property type="match status" value="1"/>
</dbReference>
<evidence type="ECO:0000256" key="4">
    <source>
        <dbReference type="ARBA" id="ARBA00022485"/>
    </source>
</evidence>
<evidence type="ECO:0000256" key="13">
    <source>
        <dbReference type="ARBA" id="ARBA00023012"/>
    </source>
</evidence>
<evidence type="ECO:0000256" key="16">
    <source>
        <dbReference type="PIRNR" id="PIRNR037432"/>
    </source>
</evidence>
<dbReference type="RefSeq" id="WP_241370517.1">
    <property type="nucleotide sequence ID" value="NZ_JAKZFC010000007.1"/>
</dbReference>
<dbReference type="GO" id="GO:0016301">
    <property type="term" value="F:kinase activity"/>
    <property type="evidence" value="ECO:0007669"/>
    <property type="project" value="UniProtKB-KW"/>
</dbReference>
<evidence type="ECO:0000259" key="19">
    <source>
        <dbReference type="PROSITE" id="PS50112"/>
    </source>
</evidence>
<keyword evidence="4" id="KW-0004">4Fe-4S</keyword>
<dbReference type="EMBL" id="JAKZFC010000007">
    <property type="protein sequence ID" value="MCH7323345.1"/>
    <property type="molecule type" value="Genomic_DNA"/>
</dbReference>
<evidence type="ECO:0000256" key="5">
    <source>
        <dbReference type="ARBA" id="ARBA00022490"/>
    </source>
</evidence>
<keyword evidence="17" id="KW-0175">Coiled coil</keyword>
<protein>
    <recommendedName>
        <fullName evidence="16">Sensor histidine kinase</fullName>
        <ecNumber evidence="16">2.7.13.3</ecNumber>
    </recommendedName>
</protein>
<gene>
    <name evidence="20" type="ORF">LZ480_15830</name>
</gene>
<evidence type="ECO:0000256" key="2">
    <source>
        <dbReference type="ARBA" id="ARBA00001966"/>
    </source>
</evidence>
<evidence type="ECO:0000256" key="12">
    <source>
        <dbReference type="ARBA" id="ARBA00023004"/>
    </source>
</evidence>
<keyword evidence="13 16" id="KW-0902">Two-component regulatory system</keyword>
<organism evidence="20 21">
    <name type="scientific">Solibacillus palustris</name>
    <dbReference type="NCBI Taxonomy" id="2908203"/>
    <lineage>
        <taxon>Bacteria</taxon>
        <taxon>Bacillati</taxon>
        <taxon>Bacillota</taxon>
        <taxon>Bacilli</taxon>
        <taxon>Bacillales</taxon>
        <taxon>Caryophanaceae</taxon>
        <taxon>Solibacillus</taxon>
    </lineage>
</organism>
<dbReference type="CDD" id="cd16917">
    <property type="entry name" value="HATPase_UhpB-NarQ-NarX-like"/>
    <property type="match status" value="1"/>
</dbReference>
<evidence type="ECO:0000256" key="7">
    <source>
        <dbReference type="ARBA" id="ARBA00022679"/>
    </source>
</evidence>
<dbReference type="PIRSF" id="PIRSF037432">
    <property type="entry name" value="STHK_NreB"/>
    <property type="match status" value="1"/>
</dbReference>
<dbReference type="PANTHER" id="PTHR24421">
    <property type="entry name" value="NITRATE/NITRITE SENSOR PROTEIN NARX-RELATED"/>
    <property type="match status" value="1"/>
</dbReference>
<keyword evidence="5" id="KW-0963">Cytoplasm</keyword>
<dbReference type="SUPFAM" id="SSF55785">
    <property type="entry name" value="PYP-like sensor domain (PAS domain)"/>
    <property type="match status" value="1"/>
</dbReference>
<dbReference type="Gene3D" id="3.30.450.20">
    <property type="entry name" value="PAS domain"/>
    <property type="match status" value="1"/>
</dbReference>
<evidence type="ECO:0000256" key="14">
    <source>
        <dbReference type="ARBA" id="ARBA00023014"/>
    </source>
</evidence>
<dbReference type="InterPro" id="IPR011712">
    <property type="entry name" value="Sig_transdc_His_kin_sub3_dim/P"/>
</dbReference>
<comment type="cofactor">
    <cofactor evidence="2">
        <name>[4Fe-4S] cluster</name>
        <dbReference type="ChEBI" id="CHEBI:49883"/>
    </cofactor>
</comment>
<dbReference type="PROSITE" id="PS50109">
    <property type="entry name" value="HIS_KIN"/>
    <property type="match status" value="1"/>
</dbReference>
<dbReference type="SMART" id="SM00387">
    <property type="entry name" value="HATPase_c"/>
    <property type="match status" value="1"/>
</dbReference>